<feature type="region of interest" description="Disordered" evidence="1">
    <location>
        <begin position="1"/>
        <end position="26"/>
    </location>
</feature>
<dbReference type="FunFam" id="3.40.50.1820:FF:000270">
    <property type="entry name" value="Alpha/beta-Hydrolases superfamily protein"/>
    <property type="match status" value="1"/>
</dbReference>
<evidence type="ECO:0000313" key="3">
    <source>
        <dbReference type="EMBL" id="PWA98616.1"/>
    </source>
</evidence>
<dbReference type="PANTHER" id="PTHR45763">
    <property type="entry name" value="HYDROLASE, ALPHA/BETA FOLD FAMILY PROTEIN, EXPRESSED-RELATED"/>
    <property type="match status" value="1"/>
</dbReference>
<protein>
    <submittedName>
        <fullName evidence="3">Alpha/Beta hydrolase fold protein</fullName>
    </submittedName>
</protein>
<dbReference type="GO" id="GO:0016787">
    <property type="term" value="F:hydrolase activity"/>
    <property type="evidence" value="ECO:0007669"/>
    <property type="project" value="UniProtKB-KW"/>
</dbReference>
<dbReference type="EMBL" id="PKPP01000058">
    <property type="protein sequence ID" value="PWA98616.1"/>
    <property type="molecule type" value="Genomic_DNA"/>
</dbReference>
<dbReference type="AlphaFoldDB" id="A0A2U1QKS9"/>
<dbReference type="STRING" id="35608.A0A2U1QKS9"/>
<dbReference type="InterPro" id="IPR029058">
    <property type="entry name" value="AB_hydrolase_fold"/>
</dbReference>
<organism evidence="3 4">
    <name type="scientific">Artemisia annua</name>
    <name type="common">Sweet wormwood</name>
    <dbReference type="NCBI Taxonomy" id="35608"/>
    <lineage>
        <taxon>Eukaryota</taxon>
        <taxon>Viridiplantae</taxon>
        <taxon>Streptophyta</taxon>
        <taxon>Embryophyta</taxon>
        <taxon>Tracheophyta</taxon>
        <taxon>Spermatophyta</taxon>
        <taxon>Magnoliopsida</taxon>
        <taxon>eudicotyledons</taxon>
        <taxon>Gunneridae</taxon>
        <taxon>Pentapetalae</taxon>
        <taxon>asterids</taxon>
        <taxon>campanulids</taxon>
        <taxon>Asterales</taxon>
        <taxon>Asteraceae</taxon>
        <taxon>Asteroideae</taxon>
        <taxon>Anthemideae</taxon>
        <taxon>Artemisiinae</taxon>
        <taxon>Artemisia</taxon>
    </lineage>
</organism>
<dbReference type="Gene3D" id="3.40.50.1820">
    <property type="entry name" value="alpha/beta hydrolase"/>
    <property type="match status" value="1"/>
</dbReference>
<sequence length="378" mass="42274">MSQGPNKKISATSARSHTRKSKPVSSSGTLTKLRLVVLAGFCAWVYQTAIPPPPKTLGSPDGLLVTSTRIKLRDGRYLAYEESGVPKDIAKSKIIFLHGFGCSKYNNPYVTTASPGVVEELGAHIVSIDRPGYGESDPDPDRTVKSMAFDIEEFADELNLGPKFYVIGDSMGGMIVWSCLKYIPHRLAGAVLIAPGINFWWPNLPSNLTNEAFSRQVNQDQWAYRVAHYVPWLSYWWNSQKWFPSFSIIDGSTAILCPSDMQALLKLYGGMVSNQLQMMKSHPTQQGEYESLHRDLNVGFGKWDFDPMDLKNPFPNNEGSVHLWMGAEDLIVPVTLQRHIVQQLKWVKYHEVAGAGHLMFNVDGFIDAILRTLLNVKN</sequence>
<accession>A0A2U1QKS9</accession>
<proteinExistence type="predicted"/>
<reference evidence="3 4" key="1">
    <citation type="journal article" date="2018" name="Mol. Plant">
        <title>The genome of Artemisia annua provides insight into the evolution of Asteraceae family and artemisinin biosynthesis.</title>
        <authorList>
            <person name="Shen Q."/>
            <person name="Zhang L."/>
            <person name="Liao Z."/>
            <person name="Wang S."/>
            <person name="Yan T."/>
            <person name="Shi P."/>
            <person name="Liu M."/>
            <person name="Fu X."/>
            <person name="Pan Q."/>
            <person name="Wang Y."/>
            <person name="Lv Z."/>
            <person name="Lu X."/>
            <person name="Zhang F."/>
            <person name="Jiang W."/>
            <person name="Ma Y."/>
            <person name="Chen M."/>
            <person name="Hao X."/>
            <person name="Li L."/>
            <person name="Tang Y."/>
            <person name="Lv G."/>
            <person name="Zhou Y."/>
            <person name="Sun X."/>
            <person name="Brodelius P.E."/>
            <person name="Rose J.K.C."/>
            <person name="Tang K."/>
        </authorList>
    </citation>
    <scope>NUCLEOTIDE SEQUENCE [LARGE SCALE GENOMIC DNA]</scope>
    <source>
        <strain evidence="4">cv. Huhao1</strain>
        <tissue evidence="3">Leaf</tissue>
    </source>
</reference>
<evidence type="ECO:0000313" key="4">
    <source>
        <dbReference type="Proteomes" id="UP000245207"/>
    </source>
</evidence>
<keyword evidence="3" id="KW-0378">Hydrolase</keyword>
<dbReference type="OrthoDB" id="294702at2759"/>
<name>A0A2U1QKS9_ARTAN</name>
<keyword evidence="4" id="KW-1185">Reference proteome</keyword>
<dbReference type="Pfam" id="PF00561">
    <property type="entry name" value="Abhydrolase_1"/>
    <property type="match status" value="1"/>
</dbReference>
<evidence type="ECO:0000256" key="1">
    <source>
        <dbReference type="SAM" id="MobiDB-lite"/>
    </source>
</evidence>
<dbReference type="SUPFAM" id="SSF53474">
    <property type="entry name" value="alpha/beta-Hydrolases"/>
    <property type="match status" value="1"/>
</dbReference>
<gene>
    <name evidence="3" type="ORF">CTI12_AA016840</name>
</gene>
<dbReference type="InterPro" id="IPR000073">
    <property type="entry name" value="AB_hydrolase_1"/>
</dbReference>
<dbReference type="PANTHER" id="PTHR45763:SF51">
    <property type="entry name" value="ALPHA_BETA-HYDROLASES SUPERFAMILY PROTEIN"/>
    <property type="match status" value="1"/>
</dbReference>
<feature type="compositionally biased region" description="Polar residues" evidence="1">
    <location>
        <begin position="1"/>
        <end position="15"/>
    </location>
</feature>
<dbReference type="Proteomes" id="UP000245207">
    <property type="component" value="Unassembled WGS sequence"/>
</dbReference>
<comment type="caution">
    <text evidence="3">The sequence shown here is derived from an EMBL/GenBank/DDBJ whole genome shotgun (WGS) entry which is preliminary data.</text>
</comment>
<feature type="domain" description="AB hydrolase-1" evidence="2">
    <location>
        <begin position="94"/>
        <end position="224"/>
    </location>
</feature>
<evidence type="ECO:0000259" key="2">
    <source>
        <dbReference type="Pfam" id="PF00561"/>
    </source>
</evidence>